<dbReference type="Gene3D" id="3.40.50.300">
    <property type="entry name" value="P-loop containing nucleotide triphosphate hydrolases"/>
    <property type="match status" value="2"/>
</dbReference>
<dbReference type="GO" id="GO:0005524">
    <property type="term" value="F:ATP binding"/>
    <property type="evidence" value="ECO:0007669"/>
    <property type="project" value="UniProtKB-KW"/>
</dbReference>
<dbReference type="SUPFAM" id="SSF52540">
    <property type="entry name" value="P-loop containing nucleoside triphosphate hydrolases"/>
    <property type="match status" value="2"/>
</dbReference>
<dbReference type="InterPro" id="IPR027417">
    <property type="entry name" value="P-loop_NTPase"/>
</dbReference>
<evidence type="ECO:0000256" key="1">
    <source>
        <dbReference type="ARBA" id="ARBA00004202"/>
    </source>
</evidence>
<evidence type="ECO:0000256" key="10">
    <source>
        <dbReference type="ARBA" id="ARBA00022967"/>
    </source>
</evidence>
<dbReference type="AlphaFoldDB" id="A0A248UBS0"/>
<evidence type="ECO:0000313" key="14">
    <source>
        <dbReference type="Proteomes" id="UP000215256"/>
    </source>
</evidence>
<feature type="domain" description="ABC transporter" evidence="12">
    <location>
        <begin position="263"/>
        <end position="509"/>
    </location>
</feature>
<dbReference type="GO" id="GO:0016887">
    <property type="term" value="F:ATP hydrolysis activity"/>
    <property type="evidence" value="ECO:0007669"/>
    <property type="project" value="InterPro"/>
</dbReference>
<evidence type="ECO:0000256" key="3">
    <source>
        <dbReference type="ARBA" id="ARBA00005417"/>
    </source>
</evidence>
<comment type="subcellular location">
    <subcellularLocation>
        <location evidence="2">Cell inner membrane</location>
    </subcellularLocation>
    <subcellularLocation>
        <location evidence="1">Cell membrane</location>
        <topology evidence="1">Peripheral membrane protein</topology>
    </subcellularLocation>
</comment>
<gene>
    <name evidence="13" type="ORF">CES85_4908</name>
</gene>
<dbReference type="FunFam" id="3.40.50.300:FF:000127">
    <property type="entry name" value="Ribose import ATP-binding protein RbsA"/>
    <property type="match status" value="1"/>
</dbReference>
<keyword evidence="4" id="KW-0813">Transport</keyword>
<keyword evidence="7" id="KW-0677">Repeat</keyword>
<dbReference type="InterPro" id="IPR017871">
    <property type="entry name" value="ABC_transporter-like_CS"/>
</dbReference>
<sequence length="524" mass="56604">MGETSADAQSAPILSLKGIRKRFGGVIALDGVDIELKPGEIHGLVGENGAGKSTLIKIMSGIIKRDDGTMMLDGQAYAPASPREAKHAGVQVVHQEFSQLPYMSVAENICFENLPRNAFGILDRSTLKQKARAALDTIGLSEVDVAIPVERLGIAHRQLVEIARALMSDSRILILDEPTAALTAHEARRLFELLDLLKARGVAIVFVSHHLDEIFDHCQQVTVMRNGKTVFTKPISETNSDDLIQGMVGRNLVDPMHAKVPSAATKDILLRVEKLRHSRSPNPTGVSFTLHKGEILGIGGLIGAGRTELLRAIFGIDKALSGDVFIESAKTQLRSPADAIEAGIALVTEDRKDEGLILEMPIAANISLANMKAVSRFGLLDRQSELQLAKEKASDLKLKFGALGDRVATLSGGNQQKVVLAKWLARSPSILLLDEPTRGVDVGAKAEIYALLRSFAAEGRGLLVVSSELPELMALSDRILVMANQTITGELTREEFSEERILNLAYKTLKSQQHASEQGMAAHG</sequence>
<dbReference type="EMBL" id="CP022603">
    <property type="protein sequence ID" value="ASV84116.1"/>
    <property type="molecule type" value="Genomic_DNA"/>
</dbReference>
<dbReference type="PROSITE" id="PS50893">
    <property type="entry name" value="ABC_TRANSPORTER_2"/>
    <property type="match status" value="2"/>
</dbReference>
<evidence type="ECO:0000256" key="5">
    <source>
        <dbReference type="ARBA" id="ARBA00022475"/>
    </source>
</evidence>
<dbReference type="OrthoDB" id="9805029at2"/>
<feature type="domain" description="ABC transporter" evidence="12">
    <location>
        <begin position="14"/>
        <end position="251"/>
    </location>
</feature>
<dbReference type="RefSeq" id="WP_095444949.1">
    <property type="nucleotide sequence ID" value="NZ_CP022603.1"/>
</dbReference>
<evidence type="ECO:0000256" key="7">
    <source>
        <dbReference type="ARBA" id="ARBA00022737"/>
    </source>
</evidence>
<evidence type="ECO:0000256" key="11">
    <source>
        <dbReference type="ARBA" id="ARBA00023136"/>
    </source>
</evidence>
<evidence type="ECO:0000256" key="8">
    <source>
        <dbReference type="ARBA" id="ARBA00022741"/>
    </source>
</evidence>
<keyword evidence="5" id="KW-1003">Cell membrane</keyword>
<dbReference type="Pfam" id="PF00005">
    <property type="entry name" value="ABC_tran"/>
    <property type="match status" value="2"/>
</dbReference>
<dbReference type="InterPro" id="IPR050107">
    <property type="entry name" value="ABC_carbohydrate_import_ATPase"/>
</dbReference>
<evidence type="ECO:0000313" key="13">
    <source>
        <dbReference type="EMBL" id="ASV84116.1"/>
    </source>
</evidence>
<evidence type="ECO:0000256" key="2">
    <source>
        <dbReference type="ARBA" id="ARBA00004533"/>
    </source>
</evidence>
<protein>
    <submittedName>
        <fullName evidence="13">ABC transporter family protein</fullName>
    </submittedName>
</protein>
<evidence type="ECO:0000256" key="9">
    <source>
        <dbReference type="ARBA" id="ARBA00022840"/>
    </source>
</evidence>
<comment type="similarity">
    <text evidence="3">Belongs to the ABC transporter superfamily.</text>
</comment>
<dbReference type="PANTHER" id="PTHR43790:SF3">
    <property type="entry name" value="D-ALLOSE IMPORT ATP-BINDING PROTEIN ALSA-RELATED"/>
    <property type="match status" value="1"/>
</dbReference>
<keyword evidence="6" id="KW-0762">Sugar transport</keyword>
<evidence type="ECO:0000259" key="12">
    <source>
        <dbReference type="PROSITE" id="PS50893"/>
    </source>
</evidence>
<keyword evidence="9" id="KW-0067">ATP-binding</keyword>
<dbReference type="SMART" id="SM00382">
    <property type="entry name" value="AAA"/>
    <property type="match status" value="2"/>
</dbReference>
<evidence type="ECO:0000256" key="4">
    <source>
        <dbReference type="ARBA" id="ARBA00022448"/>
    </source>
</evidence>
<dbReference type="Proteomes" id="UP000215256">
    <property type="component" value="Chromosome 2"/>
</dbReference>
<reference evidence="13 14" key="1">
    <citation type="submission" date="2017-07" db="EMBL/GenBank/DDBJ databases">
        <title>Phylogenetic study on the rhizospheric bacterium Ochrobactrum sp. A44.</title>
        <authorList>
            <person name="Krzyzanowska D.M."/>
            <person name="Ossowicki A."/>
            <person name="Rajewska M."/>
            <person name="Maciag T."/>
            <person name="Kaczynski Z."/>
            <person name="Czerwicka M."/>
            <person name="Jafra S."/>
        </authorList>
    </citation>
    <scope>NUCLEOTIDE SEQUENCE [LARGE SCALE GENOMIC DNA]</scope>
    <source>
        <strain evidence="13 14">A44</strain>
    </source>
</reference>
<name>A0A248UBS0_9HYPH</name>
<accession>A0A248UBS0</accession>
<dbReference type="KEGG" id="och:CES85_4908"/>
<keyword evidence="8" id="KW-0547">Nucleotide-binding</keyword>
<dbReference type="GO" id="GO:0005886">
    <property type="term" value="C:plasma membrane"/>
    <property type="evidence" value="ECO:0007669"/>
    <property type="project" value="UniProtKB-SubCell"/>
</dbReference>
<dbReference type="CDD" id="cd03215">
    <property type="entry name" value="ABC_Carb_Monos_II"/>
    <property type="match status" value="1"/>
</dbReference>
<organism evidence="13 14">
    <name type="scientific">Ochrobactrum quorumnocens</name>
    <dbReference type="NCBI Taxonomy" id="271865"/>
    <lineage>
        <taxon>Bacteria</taxon>
        <taxon>Pseudomonadati</taxon>
        <taxon>Pseudomonadota</taxon>
        <taxon>Alphaproteobacteria</taxon>
        <taxon>Hyphomicrobiales</taxon>
        <taxon>Brucellaceae</taxon>
        <taxon>Brucella/Ochrobactrum group</taxon>
        <taxon>Ochrobactrum</taxon>
    </lineage>
</organism>
<proteinExistence type="inferred from homology"/>
<evidence type="ECO:0000256" key="6">
    <source>
        <dbReference type="ARBA" id="ARBA00022597"/>
    </source>
</evidence>
<dbReference type="PROSITE" id="PS00211">
    <property type="entry name" value="ABC_TRANSPORTER_1"/>
    <property type="match status" value="1"/>
</dbReference>
<dbReference type="InterPro" id="IPR003593">
    <property type="entry name" value="AAA+_ATPase"/>
</dbReference>
<keyword evidence="11" id="KW-0472">Membrane</keyword>
<dbReference type="InterPro" id="IPR003439">
    <property type="entry name" value="ABC_transporter-like_ATP-bd"/>
</dbReference>
<dbReference type="PANTHER" id="PTHR43790">
    <property type="entry name" value="CARBOHYDRATE TRANSPORT ATP-BINDING PROTEIN MG119-RELATED"/>
    <property type="match status" value="1"/>
</dbReference>
<dbReference type="CDD" id="cd03216">
    <property type="entry name" value="ABC_Carb_Monos_I"/>
    <property type="match status" value="1"/>
</dbReference>
<keyword evidence="10" id="KW-1278">Translocase</keyword>